<name>A0A1F6TNQ0_9BACT</name>
<comment type="caution">
    <text evidence="3">The sequence shown here is derived from an EMBL/GenBank/DDBJ whole genome shotgun (WGS) entry which is preliminary data.</text>
</comment>
<evidence type="ECO:0000259" key="2">
    <source>
        <dbReference type="Pfam" id="PF00156"/>
    </source>
</evidence>
<proteinExistence type="inferred from homology"/>
<evidence type="ECO:0000313" key="4">
    <source>
        <dbReference type="Proteomes" id="UP000176484"/>
    </source>
</evidence>
<dbReference type="EMBL" id="MFTD01000013">
    <property type="protein sequence ID" value="OGI46751.1"/>
    <property type="molecule type" value="Genomic_DNA"/>
</dbReference>
<dbReference type="CDD" id="cd06223">
    <property type="entry name" value="PRTases_typeI"/>
    <property type="match status" value="1"/>
</dbReference>
<dbReference type="Gene3D" id="3.40.50.2020">
    <property type="match status" value="1"/>
</dbReference>
<dbReference type="InterPro" id="IPR051910">
    <property type="entry name" value="ComF/GntX_DNA_util-trans"/>
</dbReference>
<dbReference type="PANTHER" id="PTHR47505">
    <property type="entry name" value="DNA UTILIZATION PROTEIN YHGH"/>
    <property type="match status" value="1"/>
</dbReference>
<comment type="similarity">
    <text evidence="1">Belongs to the ComF/GntX family.</text>
</comment>
<dbReference type="InterPro" id="IPR000836">
    <property type="entry name" value="PRTase_dom"/>
</dbReference>
<reference evidence="3 4" key="1">
    <citation type="journal article" date="2016" name="Nat. Commun.">
        <title>Thousands of microbial genomes shed light on interconnected biogeochemical processes in an aquifer system.</title>
        <authorList>
            <person name="Anantharaman K."/>
            <person name="Brown C.T."/>
            <person name="Hug L.A."/>
            <person name="Sharon I."/>
            <person name="Castelle C.J."/>
            <person name="Probst A.J."/>
            <person name="Thomas B.C."/>
            <person name="Singh A."/>
            <person name="Wilkins M.J."/>
            <person name="Karaoz U."/>
            <person name="Brodie E.L."/>
            <person name="Williams K.H."/>
            <person name="Hubbard S.S."/>
            <person name="Banfield J.F."/>
        </authorList>
    </citation>
    <scope>NUCLEOTIDE SEQUENCE [LARGE SCALE GENOMIC DNA]</scope>
</reference>
<protein>
    <recommendedName>
        <fullName evidence="2">Phosphoribosyltransferase domain-containing protein</fullName>
    </recommendedName>
</protein>
<accession>A0A1F6TNQ0</accession>
<dbReference type="InterPro" id="IPR029057">
    <property type="entry name" value="PRTase-like"/>
</dbReference>
<feature type="domain" description="Phosphoribosyltransferase" evidence="2">
    <location>
        <begin position="174"/>
        <end position="221"/>
    </location>
</feature>
<dbReference type="Proteomes" id="UP000176484">
    <property type="component" value="Unassembled WGS sequence"/>
</dbReference>
<evidence type="ECO:0000313" key="3">
    <source>
        <dbReference type="EMBL" id="OGI46751.1"/>
    </source>
</evidence>
<dbReference type="PANTHER" id="PTHR47505:SF1">
    <property type="entry name" value="DNA UTILIZATION PROTEIN YHGH"/>
    <property type="match status" value="1"/>
</dbReference>
<sequence length="223" mass="25624">MRFLNTILDIVFPAKCVLCGKTGVDLCRECLKDARGAERESARWIFPLYDYRDKTIKKSLWLLKYKGRKRLAGVFAENIYEKILEELSELSVMENFIDAILIPIPLSRKRYRERGFNQAELICQEIIKISYLRHSVNMKLKNNILIKPKDTLHQAHIKDRSTRLKNMTGTFAIKDEARSTDLIKGKNVILIDDITTTGATLSEAKKVLRQAGARKVIAFTVAH</sequence>
<dbReference type="SUPFAM" id="SSF53271">
    <property type="entry name" value="PRTase-like"/>
    <property type="match status" value="1"/>
</dbReference>
<organism evidence="3 4">
    <name type="scientific">Candidatus Nomurabacteria bacterium GWB1_40_6</name>
    <dbReference type="NCBI Taxonomy" id="1801727"/>
    <lineage>
        <taxon>Bacteria</taxon>
        <taxon>Candidatus Nomuraibacteriota</taxon>
    </lineage>
</organism>
<gene>
    <name evidence="3" type="ORF">A2121_00030</name>
</gene>
<evidence type="ECO:0000256" key="1">
    <source>
        <dbReference type="ARBA" id="ARBA00008007"/>
    </source>
</evidence>
<dbReference type="AlphaFoldDB" id="A0A1F6TNQ0"/>
<dbReference type="Pfam" id="PF00156">
    <property type="entry name" value="Pribosyltran"/>
    <property type="match status" value="1"/>
</dbReference>